<accession>A0A918KHD2</accession>
<evidence type="ECO:0000313" key="2">
    <source>
        <dbReference type="Proteomes" id="UP000645555"/>
    </source>
</evidence>
<name>A0A918KHD2_9ACTN</name>
<reference evidence="1" key="1">
    <citation type="journal article" date="2014" name="Int. J. Syst. Evol. Microbiol.">
        <title>Complete genome sequence of Corynebacterium casei LMG S-19264T (=DSM 44701T), isolated from a smear-ripened cheese.</title>
        <authorList>
            <consortium name="US DOE Joint Genome Institute (JGI-PGF)"/>
            <person name="Walter F."/>
            <person name="Albersmeier A."/>
            <person name="Kalinowski J."/>
            <person name="Ruckert C."/>
        </authorList>
    </citation>
    <scope>NUCLEOTIDE SEQUENCE</scope>
    <source>
        <strain evidence="1">JCM 4956</strain>
    </source>
</reference>
<evidence type="ECO:0000313" key="1">
    <source>
        <dbReference type="EMBL" id="GGX63541.1"/>
    </source>
</evidence>
<dbReference type="Proteomes" id="UP000645555">
    <property type="component" value="Unassembled WGS sequence"/>
</dbReference>
<keyword evidence="2" id="KW-1185">Reference proteome</keyword>
<organism evidence="1 2">
    <name type="scientific">Streptomyces fructofermentans</name>
    <dbReference type="NCBI Taxonomy" id="152141"/>
    <lineage>
        <taxon>Bacteria</taxon>
        <taxon>Bacillati</taxon>
        <taxon>Actinomycetota</taxon>
        <taxon>Actinomycetes</taxon>
        <taxon>Kitasatosporales</taxon>
        <taxon>Streptomycetaceae</taxon>
        <taxon>Streptomyces</taxon>
    </lineage>
</organism>
<sequence>MKSPILEIRPLLPAVAQTVVSGTSAAGAEATLSERRICSLATAGECEGLLVAEVYVRFADGIVHRWLVCAEWLTGHPDSLAHIAAHGFSEPRSEKPTGA</sequence>
<protein>
    <submittedName>
        <fullName evidence="1">Uncharacterized protein</fullName>
    </submittedName>
</protein>
<dbReference type="RefSeq" id="WP_190036342.1">
    <property type="nucleotide sequence ID" value="NZ_BMWD01000010.1"/>
</dbReference>
<gene>
    <name evidence="1" type="ORF">GCM10010515_34030</name>
</gene>
<comment type="caution">
    <text evidence="1">The sequence shown here is derived from an EMBL/GenBank/DDBJ whole genome shotgun (WGS) entry which is preliminary data.</text>
</comment>
<dbReference type="AlphaFoldDB" id="A0A918KHD2"/>
<proteinExistence type="predicted"/>
<dbReference type="EMBL" id="BMWD01000010">
    <property type="protein sequence ID" value="GGX63541.1"/>
    <property type="molecule type" value="Genomic_DNA"/>
</dbReference>
<reference evidence="1" key="2">
    <citation type="submission" date="2020-09" db="EMBL/GenBank/DDBJ databases">
        <authorList>
            <person name="Sun Q."/>
            <person name="Ohkuma M."/>
        </authorList>
    </citation>
    <scope>NUCLEOTIDE SEQUENCE</scope>
    <source>
        <strain evidence="1">JCM 4956</strain>
    </source>
</reference>